<sequence>MTGAKPVLYSYWRSSCSWRVRIALNLKKIDYEYKAINLLSTEYMEDPEFTAINACRKVPALVIDGVNLTESLAIMEYLDEKYPDRYPLLPKDPVKRAQARAIALQIACGIQPLQNVAVVKYLNAETAAGHGPKFAAHWIIRGLGDLEEMVSRTSGKYAVGDQVTIADICIPSILYNAKR</sequence>
<dbReference type="GO" id="GO:0006572">
    <property type="term" value="P:L-tyrosine catabolic process"/>
    <property type="evidence" value="ECO:0007669"/>
    <property type="project" value="UniProtKB-KW"/>
</dbReference>
<protein>
    <recommendedName>
        <fullName evidence="5">maleylacetoacetate isomerase</fullName>
        <ecNumber evidence="5">5.2.1.2</ecNumber>
    </recommendedName>
</protein>
<comment type="similarity">
    <text evidence="4">Belongs to the GST superfamily. Zeta family.</text>
</comment>
<comment type="catalytic activity">
    <reaction evidence="1">
        <text>4-maleylacetoacetate = 4-fumarylacetoacetate</text>
        <dbReference type="Rhea" id="RHEA:14817"/>
        <dbReference type="ChEBI" id="CHEBI:17105"/>
        <dbReference type="ChEBI" id="CHEBI:18034"/>
        <dbReference type="EC" id="5.2.1.2"/>
    </reaction>
</comment>
<dbReference type="GO" id="GO:0016034">
    <property type="term" value="F:maleylacetoacetate isomerase activity"/>
    <property type="evidence" value="ECO:0007669"/>
    <property type="project" value="UniProtKB-EC"/>
</dbReference>
<organism evidence="10 11">
    <name type="scientific">Trichostrongylus colubriformis</name>
    <name type="common">Black scour worm</name>
    <dbReference type="NCBI Taxonomy" id="6319"/>
    <lineage>
        <taxon>Eukaryota</taxon>
        <taxon>Metazoa</taxon>
        <taxon>Ecdysozoa</taxon>
        <taxon>Nematoda</taxon>
        <taxon>Chromadorea</taxon>
        <taxon>Rhabditida</taxon>
        <taxon>Rhabditina</taxon>
        <taxon>Rhabditomorpha</taxon>
        <taxon>Strongyloidea</taxon>
        <taxon>Trichostrongylidae</taxon>
        <taxon>Trichostrongylus</taxon>
    </lineage>
</organism>
<keyword evidence="7" id="KW-0585">Phenylalanine catabolism</keyword>
<dbReference type="GO" id="GO:0005739">
    <property type="term" value="C:mitochondrion"/>
    <property type="evidence" value="ECO:0007669"/>
    <property type="project" value="TreeGrafter"/>
</dbReference>
<gene>
    <name evidence="10" type="ORF">GCK32_012195</name>
</gene>
<dbReference type="CDD" id="cd03042">
    <property type="entry name" value="GST_N_Zeta"/>
    <property type="match status" value="1"/>
</dbReference>
<dbReference type="NCBIfam" id="TIGR01262">
    <property type="entry name" value="maiA"/>
    <property type="match status" value="1"/>
</dbReference>
<dbReference type="InterPro" id="IPR005955">
    <property type="entry name" value="GST_Zeta"/>
</dbReference>
<evidence type="ECO:0000256" key="5">
    <source>
        <dbReference type="ARBA" id="ARBA00013199"/>
    </source>
</evidence>
<dbReference type="InterPro" id="IPR034333">
    <property type="entry name" value="GST_Zeta_N"/>
</dbReference>
<feature type="domain" description="GST C-terminal" evidence="9">
    <location>
        <begin position="92"/>
        <end position="179"/>
    </location>
</feature>
<dbReference type="Gene3D" id="1.20.1050.10">
    <property type="match status" value="1"/>
</dbReference>
<dbReference type="EMBL" id="WIXE01019745">
    <property type="protein sequence ID" value="KAK5969780.1"/>
    <property type="molecule type" value="Genomic_DNA"/>
</dbReference>
<dbReference type="GO" id="GO:0004364">
    <property type="term" value="F:glutathione transferase activity"/>
    <property type="evidence" value="ECO:0007669"/>
    <property type="project" value="TreeGrafter"/>
</dbReference>
<dbReference type="Proteomes" id="UP001331761">
    <property type="component" value="Unassembled WGS sequence"/>
</dbReference>
<dbReference type="InterPro" id="IPR004045">
    <property type="entry name" value="Glutathione_S-Trfase_N"/>
</dbReference>
<evidence type="ECO:0000313" key="10">
    <source>
        <dbReference type="EMBL" id="KAK5969780.1"/>
    </source>
</evidence>
<dbReference type="PANTHER" id="PTHR42673:SF4">
    <property type="entry name" value="MALEYLACETOACETATE ISOMERASE"/>
    <property type="match status" value="1"/>
</dbReference>
<comment type="cofactor">
    <cofactor evidence="2">
        <name>glutathione</name>
        <dbReference type="ChEBI" id="CHEBI:57925"/>
    </cofactor>
</comment>
<accession>A0AAN8EYW7</accession>
<name>A0AAN8EYW7_TRICO</name>
<dbReference type="SUPFAM" id="SSF52833">
    <property type="entry name" value="Thioredoxin-like"/>
    <property type="match status" value="1"/>
</dbReference>
<dbReference type="SFLD" id="SFLDS00019">
    <property type="entry name" value="Glutathione_Transferase_(cytos"/>
    <property type="match status" value="1"/>
</dbReference>
<evidence type="ECO:0000256" key="3">
    <source>
        <dbReference type="ARBA" id="ARBA00004671"/>
    </source>
</evidence>
<feature type="domain" description="GST N-terminal" evidence="8">
    <location>
        <begin position="4"/>
        <end position="86"/>
    </location>
</feature>
<evidence type="ECO:0000256" key="7">
    <source>
        <dbReference type="ARBA" id="ARBA00023232"/>
    </source>
</evidence>
<dbReference type="InterPro" id="IPR040079">
    <property type="entry name" value="Glutathione_S-Trfase"/>
</dbReference>
<evidence type="ECO:0000259" key="9">
    <source>
        <dbReference type="PROSITE" id="PS50405"/>
    </source>
</evidence>
<dbReference type="GO" id="GO:0006749">
    <property type="term" value="P:glutathione metabolic process"/>
    <property type="evidence" value="ECO:0007669"/>
    <property type="project" value="TreeGrafter"/>
</dbReference>
<evidence type="ECO:0000256" key="6">
    <source>
        <dbReference type="ARBA" id="ARBA00022878"/>
    </source>
</evidence>
<keyword evidence="6" id="KW-0828">Tyrosine catabolism</keyword>
<dbReference type="PROSITE" id="PS50405">
    <property type="entry name" value="GST_CTER"/>
    <property type="match status" value="1"/>
</dbReference>
<dbReference type="PROSITE" id="PS50404">
    <property type="entry name" value="GST_NTER"/>
    <property type="match status" value="1"/>
</dbReference>
<dbReference type="SFLD" id="SFLDG00358">
    <property type="entry name" value="Main_(cytGST)"/>
    <property type="match status" value="1"/>
</dbReference>
<dbReference type="InterPro" id="IPR010987">
    <property type="entry name" value="Glutathione-S-Trfase_C-like"/>
</dbReference>
<feature type="non-terminal residue" evidence="10">
    <location>
        <position position="179"/>
    </location>
</feature>
<dbReference type="EC" id="5.2.1.2" evidence="5"/>
<keyword evidence="11" id="KW-1185">Reference proteome</keyword>
<dbReference type="InterPro" id="IPR036282">
    <property type="entry name" value="Glutathione-S-Trfase_C_sf"/>
</dbReference>
<proteinExistence type="inferred from homology"/>
<dbReference type="Pfam" id="PF13417">
    <property type="entry name" value="GST_N_3"/>
    <property type="match status" value="1"/>
</dbReference>
<dbReference type="Gene3D" id="3.40.30.10">
    <property type="entry name" value="Glutaredoxin"/>
    <property type="match status" value="1"/>
</dbReference>
<evidence type="ECO:0000259" key="8">
    <source>
        <dbReference type="PROSITE" id="PS50404"/>
    </source>
</evidence>
<comment type="pathway">
    <text evidence="3">Amino-acid degradation; L-phenylalanine degradation; acetoacetate and fumarate from L-phenylalanine: step 5/6.</text>
</comment>
<evidence type="ECO:0000313" key="11">
    <source>
        <dbReference type="Proteomes" id="UP001331761"/>
    </source>
</evidence>
<reference evidence="10 11" key="1">
    <citation type="submission" date="2019-10" db="EMBL/GenBank/DDBJ databases">
        <title>Assembly and Annotation for the nematode Trichostrongylus colubriformis.</title>
        <authorList>
            <person name="Martin J."/>
        </authorList>
    </citation>
    <scope>NUCLEOTIDE SEQUENCE [LARGE SCALE GENOMIC DNA]</scope>
    <source>
        <strain evidence="10">G859</strain>
        <tissue evidence="10">Whole worm</tissue>
    </source>
</reference>
<evidence type="ECO:0000256" key="1">
    <source>
        <dbReference type="ARBA" id="ARBA00001622"/>
    </source>
</evidence>
<comment type="caution">
    <text evidence="10">The sequence shown here is derived from an EMBL/GenBank/DDBJ whole genome shotgun (WGS) entry which is preliminary data.</text>
</comment>
<evidence type="ECO:0000256" key="4">
    <source>
        <dbReference type="ARBA" id="ARBA00010007"/>
    </source>
</evidence>
<dbReference type="SUPFAM" id="SSF47616">
    <property type="entry name" value="GST C-terminal domain-like"/>
    <property type="match status" value="1"/>
</dbReference>
<dbReference type="GO" id="GO:0006559">
    <property type="term" value="P:L-phenylalanine catabolic process"/>
    <property type="evidence" value="ECO:0007669"/>
    <property type="project" value="UniProtKB-KW"/>
</dbReference>
<dbReference type="PANTHER" id="PTHR42673">
    <property type="entry name" value="MALEYLACETOACETATE ISOMERASE"/>
    <property type="match status" value="1"/>
</dbReference>
<dbReference type="InterPro" id="IPR036249">
    <property type="entry name" value="Thioredoxin-like_sf"/>
</dbReference>
<evidence type="ECO:0000256" key="2">
    <source>
        <dbReference type="ARBA" id="ARBA00001955"/>
    </source>
</evidence>
<dbReference type="AlphaFoldDB" id="A0AAN8EYW7"/>